<dbReference type="GO" id="GO:0031012">
    <property type="term" value="C:extracellular matrix"/>
    <property type="evidence" value="ECO:0007669"/>
    <property type="project" value="TreeGrafter"/>
</dbReference>
<dbReference type="Gene3D" id="2.20.100.10">
    <property type="entry name" value="Thrombospondin type-1 (TSP1) repeat"/>
    <property type="match status" value="1"/>
</dbReference>
<dbReference type="Gene3D" id="2.60.120.830">
    <property type="match status" value="1"/>
</dbReference>
<dbReference type="InterPro" id="IPR036383">
    <property type="entry name" value="TSP1_rpt_sf"/>
</dbReference>
<dbReference type="InterPro" id="IPR050439">
    <property type="entry name" value="ADAMTS_ADAMTS-like"/>
</dbReference>
<protein>
    <submittedName>
        <fullName evidence="4">Papilin</fullName>
    </submittedName>
</protein>
<evidence type="ECO:0000256" key="1">
    <source>
        <dbReference type="ARBA" id="ARBA00004613"/>
    </source>
</evidence>
<dbReference type="GO" id="GO:0006508">
    <property type="term" value="P:proteolysis"/>
    <property type="evidence" value="ECO:0007669"/>
    <property type="project" value="TreeGrafter"/>
</dbReference>
<dbReference type="SUPFAM" id="SSF82895">
    <property type="entry name" value="TSP-1 type 1 repeat"/>
    <property type="match status" value="1"/>
</dbReference>
<dbReference type="GO" id="GO:0004222">
    <property type="term" value="F:metalloendopeptidase activity"/>
    <property type="evidence" value="ECO:0007669"/>
    <property type="project" value="TreeGrafter"/>
</dbReference>
<dbReference type="GO" id="GO:0030198">
    <property type="term" value="P:extracellular matrix organization"/>
    <property type="evidence" value="ECO:0007669"/>
    <property type="project" value="TreeGrafter"/>
</dbReference>
<sequence length="274" mass="30122">MTCSVVLFSSCKQKLLFYLRNSDVTECKVVAKSSMYVASVMEVEHLVLAKRAPLLLEQQEVSKIFNFFHEIPSGATSIVVTNNDVIHGSHVAITGTASGDLFRGSGTSPSSSTRVSLASFIILHEVGSSEVFRSTGPSTQPLRLEVYLNVVIQDTITYKYYLARGEITYFWDEDNWGPCSETCDGTEMRVVICRAVENGVTSAVTDSLCEMNVGTKPETVRSCNVGVCPSWNVGGFGSVRNFLSFHFIYNTLVLSDIVSFKTARNICVKSFGLR</sequence>
<dbReference type="Pfam" id="PF05986">
    <property type="entry name" value="ADAMTS_spacer1"/>
    <property type="match status" value="1"/>
</dbReference>
<proteinExistence type="predicted"/>
<evidence type="ECO:0000259" key="3">
    <source>
        <dbReference type="Pfam" id="PF05986"/>
    </source>
</evidence>
<dbReference type="PROSITE" id="PS50092">
    <property type="entry name" value="TSP1"/>
    <property type="match status" value="1"/>
</dbReference>
<comment type="caution">
    <text evidence="4">The sequence shown here is derived from an EMBL/GenBank/DDBJ whole genome shotgun (WGS) entry which is preliminary data.</text>
</comment>
<reference evidence="4" key="1">
    <citation type="submission" date="2021-10" db="EMBL/GenBank/DDBJ databases">
        <title>Tropical sea cucumber genome reveals ecological adaptation and Cuvierian tubules defense mechanism.</title>
        <authorList>
            <person name="Chen T."/>
        </authorList>
    </citation>
    <scope>NUCLEOTIDE SEQUENCE</scope>
    <source>
        <strain evidence="4">Nanhai2018</strain>
        <tissue evidence="4">Muscle</tissue>
    </source>
</reference>
<keyword evidence="2" id="KW-0964">Secreted</keyword>
<dbReference type="InterPro" id="IPR010294">
    <property type="entry name" value="ADAMTS_spacer1"/>
</dbReference>
<evidence type="ECO:0000313" key="5">
    <source>
        <dbReference type="Proteomes" id="UP001152320"/>
    </source>
</evidence>
<gene>
    <name evidence="4" type="ORF">HOLleu_41420</name>
</gene>
<keyword evidence="5" id="KW-1185">Reference proteome</keyword>
<comment type="subcellular location">
    <subcellularLocation>
        <location evidence="1">Secreted</location>
    </subcellularLocation>
</comment>
<dbReference type="InterPro" id="IPR000884">
    <property type="entry name" value="TSP1_rpt"/>
</dbReference>
<evidence type="ECO:0000256" key="2">
    <source>
        <dbReference type="ARBA" id="ARBA00022525"/>
    </source>
</evidence>
<dbReference type="Proteomes" id="UP001152320">
    <property type="component" value="Chromosome 23"/>
</dbReference>
<dbReference type="GO" id="GO:0005576">
    <property type="term" value="C:extracellular region"/>
    <property type="evidence" value="ECO:0007669"/>
    <property type="project" value="UniProtKB-SubCell"/>
</dbReference>
<organism evidence="4 5">
    <name type="scientific">Holothuria leucospilota</name>
    <name type="common">Black long sea cucumber</name>
    <name type="synonym">Mertensiothuria leucospilota</name>
    <dbReference type="NCBI Taxonomy" id="206669"/>
    <lineage>
        <taxon>Eukaryota</taxon>
        <taxon>Metazoa</taxon>
        <taxon>Echinodermata</taxon>
        <taxon>Eleutherozoa</taxon>
        <taxon>Echinozoa</taxon>
        <taxon>Holothuroidea</taxon>
        <taxon>Aspidochirotacea</taxon>
        <taxon>Aspidochirotida</taxon>
        <taxon>Holothuriidae</taxon>
        <taxon>Holothuria</taxon>
    </lineage>
</organism>
<accession>A0A9Q0YE65</accession>
<dbReference type="AlphaFoldDB" id="A0A9Q0YE65"/>
<dbReference type="EMBL" id="JAIZAY010000023">
    <property type="protein sequence ID" value="KAJ8019725.1"/>
    <property type="molecule type" value="Genomic_DNA"/>
</dbReference>
<feature type="domain" description="ADAMTS/ADAMTS-like Spacer 1" evidence="3">
    <location>
        <begin position="62"/>
        <end position="162"/>
    </location>
</feature>
<dbReference type="Pfam" id="PF19030">
    <property type="entry name" value="TSP1_ADAMTS"/>
    <property type="match status" value="1"/>
</dbReference>
<evidence type="ECO:0000313" key="4">
    <source>
        <dbReference type="EMBL" id="KAJ8019725.1"/>
    </source>
</evidence>
<name>A0A9Q0YE65_HOLLE</name>
<dbReference type="OrthoDB" id="5781878at2759"/>
<dbReference type="PANTHER" id="PTHR13723">
    <property type="entry name" value="ADAMTS A DISINTEGRIN AND METALLOPROTEASE WITH THROMBOSPONDIN MOTIFS PROTEASE"/>
    <property type="match status" value="1"/>
</dbReference>
<dbReference type="PANTHER" id="PTHR13723:SF311">
    <property type="entry name" value="ADAM CYSTEINE-RICH DOMAIN-CONTAINING PROTEIN"/>
    <property type="match status" value="1"/>
</dbReference>